<sequence>MATIVAHTELLGRRFRAADGAYIELSEELYEVLKDVVTALSQGLAITVTPQHTVLTTSQAADLLGVSRPTLVRLLEAGKIPFDKPGRHRRIRLRDLLAYQQRVRRARAAGLEEMVRASEDAGLYDPIEDAGRI</sequence>
<name>A0A511D428_9PSEU</name>
<evidence type="ECO:0000313" key="2">
    <source>
        <dbReference type="EMBL" id="GEL18354.1"/>
    </source>
</evidence>
<dbReference type="AlphaFoldDB" id="A0A511D428"/>
<dbReference type="RefSeq" id="WP_147201060.1">
    <property type="nucleotide sequence ID" value="NZ_AUII01000004.1"/>
</dbReference>
<dbReference type="Pfam" id="PF12728">
    <property type="entry name" value="HTH_17"/>
    <property type="match status" value="1"/>
</dbReference>
<dbReference type="GO" id="GO:0003677">
    <property type="term" value="F:DNA binding"/>
    <property type="evidence" value="ECO:0007669"/>
    <property type="project" value="InterPro"/>
</dbReference>
<dbReference type="NCBIfam" id="TIGR01764">
    <property type="entry name" value="excise"/>
    <property type="match status" value="1"/>
</dbReference>
<dbReference type="EMBL" id="BJVI01000019">
    <property type="protein sequence ID" value="GEL18354.1"/>
    <property type="molecule type" value="Genomic_DNA"/>
</dbReference>
<accession>A0A511D428</accession>
<dbReference type="InterPro" id="IPR041657">
    <property type="entry name" value="HTH_17"/>
</dbReference>
<proteinExistence type="predicted"/>
<reference evidence="2 3" key="1">
    <citation type="submission" date="2019-07" db="EMBL/GenBank/DDBJ databases">
        <title>Whole genome shotgun sequence of Pseudonocardia asaccharolytica NBRC 16224.</title>
        <authorList>
            <person name="Hosoyama A."/>
            <person name="Uohara A."/>
            <person name="Ohji S."/>
            <person name="Ichikawa N."/>
        </authorList>
    </citation>
    <scope>NUCLEOTIDE SEQUENCE [LARGE SCALE GENOMIC DNA]</scope>
    <source>
        <strain evidence="2 3">NBRC 16224</strain>
    </source>
</reference>
<dbReference type="OrthoDB" id="26212at2"/>
<comment type="caution">
    <text evidence="2">The sequence shown here is derived from an EMBL/GenBank/DDBJ whole genome shotgun (WGS) entry which is preliminary data.</text>
</comment>
<protein>
    <recommendedName>
        <fullName evidence="1">Helix-turn-helix domain-containing protein</fullName>
    </recommendedName>
</protein>
<evidence type="ECO:0000313" key="3">
    <source>
        <dbReference type="Proteomes" id="UP000321328"/>
    </source>
</evidence>
<feature type="domain" description="Helix-turn-helix" evidence="1">
    <location>
        <begin position="54"/>
        <end position="102"/>
    </location>
</feature>
<dbReference type="SUPFAM" id="SSF46955">
    <property type="entry name" value="Putative DNA-binding domain"/>
    <property type="match status" value="1"/>
</dbReference>
<organism evidence="2 3">
    <name type="scientific">Pseudonocardia asaccharolytica DSM 44247 = NBRC 16224</name>
    <dbReference type="NCBI Taxonomy" id="1123024"/>
    <lineage>
        <taxon>Bacteria</taxon>
        <taxon>Bacillati</taxon>
        <taxon>Actinomycetota</taxon>
        <taxon>Actinomycetes</taxon>
        <taxon>Pseudonocardiales</taxon>
        <taxon>Pseudonocardiaceae</taxon>
        <taxon>Pseudonocardia</taxon>
    </lineage>
</organism>
<evidence type="ECO:0000259" key="1">
    <source>
        <dbReference type="Pfam" id="PF12728"/>
    </source>
</evidence>
<gene>
    <name evidence="2" type="ORF">PA7_21910</name>
</gene>
<keyword evidence="3" id="KW-1185">Reference proteome</keyword>
<dbReference type="InterPro" id="IPR010093">
    <property type="entry name" value="SinI_DNA-bd"/>
</dbReference>
<dbReference type="InterPro" id="IPR009061">
    <property type="entry name" value="DNA-bd_dom_put_sf"/>
</dbReference>
<dbReference type="STRING" id="1123024.GCA_000423625_01233"/>
<dbReference type="Proteomes" id="UP000321328">
    <property type="component" value="Unassembled WGS sequence"/>
</dbReference>